<reference evidence="1 2" key="1">
    <citation type="journal article" date="2015" name="Sci. Rep.">
        <title>Genome of the facultative scuticociliatosis pathogen Pseudocohnilembus persalinus provides insight into its virulence through horizontal gene transfer.</title>
        <authorList>
            <person name="Xiong J."/>
            <person name="Wang G."/>
            <person name="Cheng J."/>
            <person name="Tian M."/>
            <person name="Pan X."/>
            <person name="Warren A."/>
            <person name="Jiang C."/>
            <person name="Yuan D."/>
            <person name="Miao W."/>
        </authorList>
    </citation>
    <scope>NUCLEOTIDE SEQUENCE [LARGE SCALE GENOMIC DNA]</scope>
    <source>
        <strain evidence="1">36N120E</strain>
    </source>
</reference>
<proteinExistence type="predicted"/>
<dbReference type="Proteomes" id="UP000054937">
    <property type="component" value="Unassembled WGS sequence"/>
</dbReference>
<organism evidence="1 2">
    <name type="scientific">Pseudocohnilembus persalinus</name>
    <name type="common">Ciliate</name>
    <dbReference type="NCBI Taxonomy" id="266149"/>
    <lineage>
        <taxon>Eukaryota</taxon>
        <taxon>Sar</taxon>
        <taxon>Alveolata</taxon>
        <taxon>Ciliophora</taxon>
        <taxon>Intramacronucleata</taxon>
        <taxon>Oligohymenophorea</taxon>
        <taxon>Scuticociliatia</taxon>
        <taxon>Philasterida</taxon>
        <taxon>Pseudocohnilembidae</taxon>
        <taxon>Pseudocohnilembus</taxon>
    </lineage>
</organism>
<accession>A0A0V0QVZ0</accession>
<sequence>MSAGTKVIINDTAVVGNIGVQRDWKIFKVQKDNENLDSFDYDEQSYEYQYDIMSGLNSKNEIKWANKIFESFNSKIVDEVAQNRTIQGNNWVMNKIIIGQNAVDLALADQIGNYQDFLKKEHPQCRILCHETKSKFEAFVEKVHKYAILMKSINSSDHNINKQQSIKPSNSAVFSLKLIE</sequence>
<evidence type="ECO:0000313" key="1">
    <source>
        <dbReference type="EMBL" id="KRX06382.1"/>
    </source>
</evidence>
<comment type="caution">
    <text evidence="1">The sequence shown here is derived from an EMBL/GenBank/DDBJ whole genome shotgun (WGS) entry which is preliminary data.</text>
</comment>
<dbReference type="EMBL" id="LDAU01000096">
    <property type="protein sequence ID" value="KRX06382.1"/>
    <property type="molecule type" value="Genomic_DNA"/>
</dbReference>
<evidence type="ECO:0000313" key="2">
    <source>
        <dbReference type="Proteomes" id="UP000054937"/>
    </source>
</evidence>
<keyword evidence="2" id="KW-1185">Reference proteome</keyword>
<dbReference type="InParanoid" id="A0A0V0QVZ0"/>
<name>A0A0V0QVZ0_PSEPJ</name>
<dbReference type="OrthoDB" id="45421at2759"/>
<gene>
    <name evidence="1" type="ORF">PPERSA_04995</name>
</gene>
<dbReference type="AlphaFoldDB" id="A0A0V0QVZ0"/>
<protein>
    <submittedName>
        <fullName evidence="1">Uncharacterized protein</fullName>
    </submittedName>
</protein>